<reference evidence="2" key="1">
    <citation type="submission" date="2017-05" db="UniProtKB">
        <authorList>
            <consortium name="EnsemblMetazoa"/>
        </authorList>
    </citation>
    <scope>IDENTIFICATION</scope>
</reference>
<dbReference type="AlphaFoldDB" id="A0A1X7VD33"/>
<protein>
    <submittedName>
        <fullName evidence="2">Uncharacterized protein</fullName>
    </submittedName>
</protein>
<feature type="coiled-coil region" evidence="1">
    <location>
        <begin position="432"/>
        <end position="463"/>
    </location>
</feature>
<evidence type="ECO:0000256" key="1">
    <source>
        <dbReference type="SAM" id="Coils"/>
    </source>
</evidence>
<dbReference type="InParanoid" id="A0A1X7VD33"/>
<proteinExistence type="predicted"/>
<name>A0A1X7VD33_AMPQE</name>
<sequence>MTHPPVPTCCGMAELVGYAVLLKEVMFGSKVQTISVRITPNDQEKTININVNISGTDSKLYLINGRSVIKLLKEQFNLLRLTVKINNSHYVTLELAPPTCVINEVIQEGICTGITIEITKLTLGSVSLKDFVDNLQKQIRILSILNHETSWHLSVKDGLNISYNHEREPVHSIRGSPFKILSSVKHFINDYNPQSKLKIYRGQSFTIPNYAVESNGGERIEVDLKLYSCVSVIPSLRLSRGKKVPADRVCSELHVNIYVTGNVPLYSTEEVSATGPNVININDVADWTEYGLTIDERRSAFQGAARSSCSPFCFSYYLKTHRTCSLSTSRYKKDRLIIVFIFIELLPTTAPAPHSLLVEEKWCGSISLLTGLRRDFPSLLHEYSNKVHKTIHEGLNKIFCNYSDYGKITDSFSVSLPLLSGAVNDIHRLSVNNKFKKEVAELLETEQDVEQELLKKLNELSEKHSLNDRVPTTPELLVSMNEETSANGTSETGAGINGIRISETRINETETGFNRTETRINETKTGINETETRIDETETGTNETETGINETETGINDVSFSDSECDFDTLAIVPDSDTIIGSIVPDATSLAGSHHHHHYYYYYEEEEEGYDIDQWYDDTPAVVVPSVIQTGSVQTEPSCSSQYEKCSYDSQPDHLMEDIIMTVSPQINELDFDWSD</sequence>
<evidence type="ECO:0000313" key="2">
    <source>
        <dbReference type="EnsemblMetazoa" id="Aqu2.1.37941_001"/>
    </source>
</evidence>
<keyword evidence="1" id="KW-0175">Coiled coil</keyword>
<accession>A0A1X7VD33</accession>
<dbReference type="EnsemblMetazoa" id="Aqu2.1.37941_001">
    <property type="protein sequence ID" value="Aqu2.1.37941_001"/>
    <property type="gene ID" value="Aqu2.1.37941"/>
</dbReference>
<organism evidence="2">
    <name type="scientific">Amphimedon queenslandica</name>
    <name type="common">Sponge</name>
    <dbReference type="NCBI Taxonomy" id="400682"/>
    <lineage>
        <taxon>Eukaryota</taxon>
        <taxon>Metazoa</taxon>
        <taxon>Porifera</taxon>
        <taxon>Demospongiae</taxon>
        <taxon>Heteroscleromorpha</taxon>
        <taxon>Haplosclerida</taxon>
        <taxon>Niphatidae</taxon>
        <taxon>Amphimedon</taxon>
    </lineage>
</organism>